<dbReference type="SUPFAM" id="SSF48208">
    <property type="entry name" value="Six-hairpin glycosidases"/>
    <property type="match status" value="1"/>
</dbReference>
<proteinExistence type="predicted"/>
<keyword evidence="2" id="KW-1185">Reference proteome</keyword>
<dbReference type="PANTHER" id="PTHR23403">
    <property type="entry name" value="TREHALASE"/>
    <property type="match status" value="1"/>
</dbReference>
<keyword evidence="1" id="KW-0378">Hydrolase</keyword>
<gene>
    <name evidence="1" type="ORF">V2S66_00200</name>
</gene>
<dbReference type="Gene3D" id="1.50.10.10">
    <property type="match status" value="2"/>
</dbReference>
<comment type="caution">
    <text evidence="1">The sequence shown here is derived from an EMBL/GenBank/DDBJ whole genome shotgun (WGS) entry which is preliminary data.</text>
</comment>
<accession>A0ABU7P529</accession>
<dbReference type="Proteomes" id="UP001344658">
    <property type="component" value="Unassembled WGS sequence"/>
</dbReference>
<evidence type="ECO:0000313" key="1">
    <source>
        <dbReference type="EMBL" id="MEE4540387.1"/>
    </source>
</evidence>
<dbReference type="InterPro" id="IPR001661">
    <property type="entry name" value="Glyco_hydro_37"/>
</dbReference>
<name>A0ABU7P529_9ACTN</name>
<organism evidence="1 2">
    <name type="scientific">Actinacidiphila polyblastidii</name>
    <dbReference type="NCBI Taxonomy" id="3110430"/>
    <lineage>
        <taxon>Bacteria</taxon>
        <taxon>Bacillati</taxon>
        <taxon>Actinomycetota</taxon>
        <taxon>Actinomycetes</taxon>
        <taxon>Kitasatosporales</taxon>
        <taxon>Streptomycetaceae</taxon>
        <taxon>Actinacidiphila</taxon>
    </lineage>
</organism>
<dbReference type="EMBL" id="JAZEWV010000001">
    <property type="protein sequence ID" value="MEE4540387.1"/>
    <property type="molecule type" value="Genomic_DNA"/>
</dbReference>
<sequence length="430" mass="48308">MTYRDSADRWRRLDRRIRTWWDEDLVTAHEDEVRADANVLYLPEPYAAGGGRVGPDWYRSMFAWDTWFANLALLVHDRTDLVRAHTVNYLSMVERFGFMPNANQAALRTRSQTPVFPDGIVRGLRATGDLALAHRAYPALVAEYTGYWNAGHHATPCGLATNADLGDPGLDPRLAAEAETGLDWTPIYDGDVRRTAPLLTNCALVRYAGVLAELAELLDRPGEAARWRADAERRADLVRRLCWDEEQGFFFDYDHQAGRRLPHWSLCGFWPLWAGVATPEQAHRTVDALERFRTPHGLTVTDRPLASPHEGMPDADIQWMHPAGWAPLVIVASWGFDRYGLHEAGLAAAEGFVELMVRHHEATGELYEKYNVVTGDLTLPNERYGGIRLHGWTSAAAVLLGRRVYEGTPVPDLLAGAERQASRVGVRPER</sequence>
<dbReference type="InterPro" id="IPR012341">
    <property type="entry name" value="6hp_glycosidase-like_sf"/>
</dbReference>
<dbReference type="PANTHER" id="PTHR23403:SF6">
    <property type="entry name" value="CYTOSOLIC NEUTRAL TREHALASE-RELATED"/>
    <property type="match status" value="1"/>
</dbReference>
<reference evidence="1 2" key="1">
    <citation type="submission" date="2023-12" db="EMBL/GenBank/DDBJ databases">
        <title>Streptomyces sp. V4-01.</title>
        <authorList>
            <person name="Somphong A."/>
            <person name="Phongsopitanun W."/>
        </authorList>
    </citation>
    <scope>NUCLEOTIDE SEQUENCE [LARGE SCALE GENOMIC DNA]</scope>
    <source>
        <strain evidence="1 2">V4-01</strain>
    </source>
</reference>
<keyword evidence="1" id="KW-0326">Glycosidase</keyword>
<dbReference type="GO" id="GO:0016798">
    <property type="term" value="F:hydrolase activity, acting on glycosyl bonds"/>
    <property type="evidence" value="ECO:0007669"/>
    <property type="project" value="UniProtKB-KW"/>
</dbReference>
<dbReference type="InterPro" id="IPR008928">
    <property type="entry name" value="6-hairpin_glycosidase_sf"/>
</dbReference>
<protein>
    <submittedName>
        <fullName evidence="1">Trehalase family glycosidase</fullName>
    </submittedName>
</protein>
<dbReference type="Pfam" id="PF01204">
    <property type="entry name" value="Trehalase"/>
    <property type="match status" value="2"/>
</dbReference>
<evidence type="ECO:0000313" key="2">
    <source>
        <dbReference type="Proteomes" id="UP001344658"/>
    </source>
</evidence>
<dbReference type="RefSeq" id="WP_330792056.1">
    <property type="nucleotide sequence ID" value="NZ_JAZEWV010000001.1"/>
</dbReference>